<dbReference type="InterPro" id="IPR036390">
    <property type="entry name" value="WH_DNA-bd_sf"/>
</dbReference>
<dbReference type="PANTHER" id="PTHR33164:SF5">
    <property type="entry name" value="ORGANIC HYDROPEROXIDE RESISTANCE TRANSCRIPTIONAL REGULATOR"/>
    <property type="match status" value="1"/>
</dbReference>
<evidence type="ECO:0000259" key="7">
    <source>
        <dbReference type="PROSITE" id="PS50995"/>
    </source>
</evidence>
<dbReference type="EMBL" id="NBWZ01000001">
    <property type="protein sequence ID" value="RFA10904.1"/>
    <property type="molecule type" value="Genomic_DNA"/>
</dbReference>
<reference evidence="8 9" key="1">
    <citation type="submission" date="2017-04" db="EMBL/GenBank/DDBJ databases">
        <title>Comparative genome analysis of Subtercola boreus.</title>
        <authorList>
            <person name="Cho Y.-J."/>
            <person name="Cho A."/>
            <person name="Kim O.-S."/>
            <person name="Lee J.-I."/>
        </authorList>
    </citation>
    <scope>NUCLEOTIDE SEQUENCE [LARGE SCALE GENOMIC DNA]</scope>
    <source>
        <strain evidence="8 9">K300</strain>
    </source>
</reference>
<dbReference type="PROSITE" id="PS50995">
    <property type="entry name" value="HTH_MARR_2"/>
    <property type="match status" value="1"/>
</dbReference>
<feature type="region of interest" description="Disordered" evidence="6">
    <location>
        <begin position="223"/>
        <end position="243"/>
    </location>
</feature>
<feature type="compositionally biased region" description="Low complexity" evidence="6">
    <location>
        <begin position="223"/>
        <end position="235"/>
    </location>
</feature>
<comment type="caution">
    <text evidence="8">The sequence shown here is derived from an EMBL/GenBank/DDBJ whole genome shotgun (WGS) entry which is preliminary data.</text>
</comment>
<dbReference type="Gene3D" id="1.10.10.10">
    <property type="entry name" value="Winged helix-like DNA-binding domain superfamily/Winged helix DNA-binding domain"/>
    <property type="match status" value="1"/>
</dbReference>
<feature type="domain" description="HTH marR-type" evidence="7">
    <location>
        <begin position="89"/>
        <end position="219"/>
    </location>
</feature>
<dbReference type="SUPFAM" id="SSF46785">
    <property type="entry name" value="Winged helix' DNA-binding domain"/>
    <property type="match status" value="1"/>
</dbReference>
<evidence type="ECO:0000256" key="4">
    <source>
        <dbReference type="ARBA" id="ARBA00023125"/>
    </source>
</evidence>
<evidence type="ECO:0000256" key="6">
    <source>
        <dbReference type="SAM" id="MobiDB-lite"/>
    </source>
</evidence>
<dbReference type="PANTHER" id="PTHR33164">
    <property type="entry name" value="TRANSCRIPTIONAL REGULATOR, MARR FAMILY"/>
    <property type="match status" value="1"/>
</dbReference>
<sequence>MVGHHSAAERTRSRLRPGGLRFCGLGVDRAEGRRAEVGEEARVQPVAEPSGLFQSRFVHTVRSHIISVLTKSVRSAPVPESFDDPLALENQVCYALAVAARTVTGLYRPILEPLGLTHPQYLVMLALWEQNPRSLRGLAAALSLEPATLSPLLRRLESAGHVRRERNAADERMLDITLTESGLALRAAALSIPPRVAQALDMSVAELEQLRAVLHRVIGAASTTTPVPEPAVPEQAVREQAVR</sequence>
<dbReference type="InterPro" id="IPR055166">
    <property type="entry name" value="Transc_reg_Sar_Rot_HTH"/>
</dbReference>
<evidence type="ECO:0000313" key="8">
    <source>
        <dbReference type="EMBL" id="RFA10904.1"/>
    </source>
</evidence>
<keyword evidence="9" id="KW-1185">Reference proteome</keyword>
<organism evidence="8 9">
    <name type="scientific">Subtercola boreus</name>
    <dbReference type="NCBI Taxonomy" id="120213"/>
    <lineage>
        <taxon>Bacteria</taxon>
        <taxon>Bacillati</taxon>
        <taxon>Actinomycetota</taxon>
        <taxon>Actinomycetes</taxon>
        <taxon>Micrococcales</taxon>
        <taxon>Microbacteriaceae</taxon>
        <taxon>Subtercola</taxon>
    </lineage>
</organism>
<accession>A0A3E0VLN8</accession>
<name>A0A3E0VLN8_9MICO</name>
<dbReference type="InterPro" id="IPR000835">
    <property type="entry name" value="HTH_MarR-typ"/>
</dbReference>
<evidence type="ECO:0000256" key="5">
    <source>
        <dbReference type="ARBA" id="ARBA00023163"/>
    </source>
</evidence>
<gene>
    <name evidence="8" type="ORF">B7R54_18095</name>
</gene>
<dbReference type="GO" id="GO:0006950">
    <property type="term" value="P:response to stress"/>
    <property type="evidence" value="ECO:0007669"/>
    <property type="project" value="TreeGrafter"/>
</dbReference>
<evidence type="ECO:0000313" key="9">
    <source>
        <dbReference type="Proteomes" id="UP000256486"/>
    </source>
</evidence>
<evidence type="ECO:0000256" key="2">
    <source>
        <dbReference type="ARBA" id="ARBA00022490"/>
    </source>
</evidence>
<dbReference type="SMART" id="SM00347">
    <property type="entry name" value="HTH_MARR"/>
    <property type="match status" value="1"/>
</dbReference>
<keyword evidence="4" id="KW-0238">DNA-binding</keyword>
<dbReference type="OrthoDB" id="9806864at2"/>
<dbReference type="GO" id="GO:0003677">
    <property type="term" value="F:DNA binding"/>
    <property type="evidence" value="ECO:0007669"/>
    <property type="project" value="UniProtKB-KW"/>
</dbReference>
<dbReference type="Pfam" id="PF22381">
    <property type="entry name" value="Staph_reg_Sar_Rot"/>
    <property type="match status" value="1"/>
</dbReference>
<comment type="subcellular location">
    <subcellularLocation>
        <location evidence="1">Cytoplasm</location>
    </subcellularLocation>
</comment>
<dbReference type="Proteomes" id="UP000256486">
    <property type="component" value="Unassembled WGS sequence"/>
</dbReference>
<keyword evidence="5" id="KW-0804">Transcription</keyword>
<dbReference type="GO" id="GO:0003700">
    <property type="term" value="F:DNA-binding transcription factor activity"/>
    <property type="evidence" value="ECO:0007669"/>
    <property type="project" value="InterPro"/>
</dbReference>
<evidence type="ECO:0000256" key="1">
    <source>
        <dbReference type="ARBA" id="ARBA00004496"/>
    </source>
</evidence>
<dbReference type="AlphaFoldDB" id="A0A3E0VLN8"/>
<evidence type="ECO:0000256" key="3">
    <source>
        <dbReference type="ARBA" id="ARBA00023015"/>
    </source>
</evidence>
<proteinExistence type="predicted"/>
<dbReference type="GO" id="GO:0005737">
    <property type="term" value="C:cytoplasm"/>
    <property type="evidence" value="ECO:0007669"/>
    <property type="project" value="UniProtKB-SubCell"/>
</dbReference>
<keyword evidence="2" id="KW-0963">Cytoplasm</keyword>
<keyword evidence="3" id="KW-0805">Transcription regulation</keyword>
<dbReference type="InterPro" id="IPR039422">
    <property type="entry name" value="MarR/SlyA-like"/>
</dbReference>
<dbReference type="InterPro" id="IPR036388">
    <property type="entry name" value="WH-like_DNA-bd_sf"/>
</dbReference>
<protein>
    <recommendedName>
        <fullName evidence="7">HTH marR-type domain-containing protein</fullName>
    </recommendedName>
</protein>